<dbReference type="Proteomes" id="UP000026962">
    <property type="component" value="Chromosome 3"/>
</dbReference>
<accession>A0A0E0KG49</accession>
<reference evidence="2" key="2">
    <citation type="submission" date="2018-05" db="EMBL/GenBank/DDBJ databases">
        <title>OpunRS2 (Oryza punctata Reference Sequence Version 2).</title>
        <authorList>
            <person name="Zhang J."/>
            <person name="Kudrna D."/>
            <person name="Lee S."/>
            <person name="Talag J."/>
            <person name="Welchert J."/>
            <person name="Wing R.A."/>
        </authorList>
    </citation>
    <scope>NUCLEOTIDE SEQUENCE [LARGE SCALE GENOMIC DNA]</scope>
</reference>
<proteinExistence type="predicted"/>
<feature type="region of interest" description="Disordered" evidence="1">
    <location>
        <begin position="1"/>
        <end position="21"/>
    </location>
</feature>
<name>A0A0E0KG49_ORYPU</name>
<feature type="compositionally biased region" description="Basic and acidic residues" evidence="1">
    <location>
        <begin position="11"/>
        <end position="21"/>
    </location>
</feature>
<protein>
    <submittedName>
        <fullName evidence="2">Uncharacterized protein</fullName>
    </submittedName>
</protein>
<sequence>MDGVPKLTANELRRQRDRERYASLSVEEKAALVQKNRENRNRKNSATTSGTGVLGDITNLSAVERRRKRARDKYASMSPEEKERLLQKNRVQGHQAMLTPWRQPFTDLTNQAFNEADADSAGDCVLPISCITQLKQGGSLLVGNVDLMEGEAIVDDDDDDDDESYLMRGRDIEFESYQTSAMPIDASTRLDDLDKQYFIVNLDDDDLSRTENHHQGIVDF</sequence>
<evidence type="ECO:0000313" key="2">
    <source>
        <dbReference type="EnsemblPlants" id="OPUNC03G23300.1"/>
    </source>
</evidence>
<dbReference type="OMA" id="QTSAMPI"/>
<dbReference type="AlphaFoldDB" id="A0A0E0KG49"/>
<organism evidence="2">
    <name type="scientific">Oryza punctata</name>
    <name type="common">Red rice</name>
    <dbReference type="NCBI Taxonomy" id="4537"/>
    <lineage>
        <taxon>Eukaryota</taxon>
        <taxon>Viridiplantae</taxon>
        <taxon>Streptophyta</taxon>
        <taxon>Embryophyta</taxon>
        <taxon>Tracheophyta</taxon>
        <taxon>Spermatophyta</taxon>
        <taxon>Magnoliopsida</taxon>
        <taxon>Liliopsida</taxon>
        <taxon>Poales</taxon>
        <taxon>Poaceae</taxon>
        <taxon>BOP clade</taxon>
        <taxon>Oryzoideae</taxon>
        <taxon>Oryzeae</taxon>
        <taxon>Oryzinae</taxon>
        <taxon>Oryza</taxon>
    </lineage>
</organism>
<keyword evidence="3" id="KW-1185">Reference proteome</keyword>
<evidence type="ECO:0000256" key="1">
    <source>
        <dbReference type="SAM" id="MobiDB-lite"/>
    </source>
</evidence>
<dbReference type="HOGENOM" id="CLU_1257860_0_0_1"/>
<evidence type="ECO:0000313" key="3">
    <source>
        <dbReference type="Proteomes" id="UP000026962"/>
    </source>
</evidence>
<reference evidence="2" key="1">
    <citation type="submission" date="2015-04" db="UniProtKB">
        <authorList>
            <consortium name="EnsemblPlants"/>
        </authorList>
    </citation>
    <scope>IDENTIFICATION</scope>
</reference>
<dbReference type="Gramene" id="OPUNC03G23300.1">
    <property type="protein sequence ID" value="OPUNC03G23300.1"/>
    <property type="gene ID" value="OPUNC03G23300"/>
</dbReference>
<feature type="region of interest" description="Disordered" evidence="1">
    <location>
        <begin position="34"/>
        <end position="53"/>
    </location>
</feature>
<dbReference type="EnsemblPlants" id="OPUNC03G23300.1">
    <property type="protein sequence ID" value="OPUNC03G23300.1"/>
    <property type="gene ID" value="OPUNC03G23300"/>
</dbReference>